<keyword evidence="3" id="KW-0804">Transcription</keyword>
<evidence type="ECO:0000313" key="7">
    <source>
        <dbReference type="Proteomes" id="UP001500301"/>
    </source>
</evidence>
<keyword evidence="2 4" id="KW-0238">DNA-binding</keyword>
<keyword evidence="1" id="KW-0805">Transcription regulation</keyword>
<dbReference type="Pfam" id="PF00440">
    <property type="entry name" value="TetR_N"/>
    <property type="match status" value="1"/>
</dbReference>
<accession>A0ABP6VDC6</accession>
<evidence type="ECO:0000313" key="6">
    <source>
        <dbReference type="EMBL" id="GAA3533684.1"/>
    </source>
</evidence>
<evidence type="ECO:0000256" key="2">
    <source>
        <dbReference type="ARBA" id="ARBA00023125"/>
    </source>
</evidence>
<organism evidence="6 7">
    <name type="scientific">Nocardioides daeguensis</name>
    <dbReference type="NCBI Taxonomy" id="908359"/>
    <lineage>
        <taxon>Bacteria</taxon>
        <taxon>Bacillati</taxon>
        <taxon>Actinomycetota</taxon>
        <taxon>Actinomycetes</taxon>
        <taxon>Propionibacteriales</taxon>
        <taxon>Nocardioidaceae</taxon>
        <taxon>Nocardioides</taxon>
    </lineage>
</organism>
<dbReference type="PROSITE" id="PS50977">
    <property type="entry name" value="HTH_TETR_2"/>
    <property type="match status" value="1"/>
</dbReference>
<dbReference type="Proteomes" id="UP001500301">
    <property type="component" value="Unassembled WGS sequence"/>
</dbReference>
<dbReference type="PROSITE" id="PS01081">
    <property type="entry name" value="HTH_TETR_1"/>
    <property type="match status" value="1"/>
</dbReference>
<dbReference type="RefSeq" id="WP_218236291.1">
    <property type="nucleotide sequence ID" value="NZ_BAABBB010000009.1"/>
</dbReference>
<reference evidence="7" key="1">
    <citation type="journal article" date="2019" name="Int. J. Syst. Evol. Microbiol.">
        <title>The Global Catalogue of Microorganisms (GCM) 10K type strain sequencing project: providing services to taxonomists for standard genome sequencing and annotation.</title>
        <authorList>
            <consortium name="The Broad Institute Genomics Platform"/>
            <consortium name="The Broad Institute Genome Sequencing Center for Infectious Disease"/>
            <person name="Wu L."/>
            <person name="Ma J."/>
        </authorList>
    </citation>
    <scope>NUCLEOTIDE SEQUENCE [LARGE SCALE GENOMIC DNA]</scope>
    <source>
        <strain evidence="7">JCM 17460</strain>
    </source>
</reference>
<dbReference type="InterPro" id="IPR050109">
    <property type="entry name" value="HTH-type_TetR-like_transc_reg"/>
</dbReference>
<name>A0ABP6VDC6_9ACTN</name>
<dbReference type="InterPro" id="IPR041669">
    <property type="entry name" value="TetR_C_15"/>
</dbReference>
<dbReference type="Pfam" id="PF17918">
    <property type="entry name" value="TetR_C_15"/>
    <property type="match status" value="1"/>
</dbReference>
<dbReference type="InterPro" id="IPR001647">
    <property type="entry name" value="HTH_TetR"/>
</dbReference>
<feature type="domain" description="HTH tetR-type" evidence="5">
    <location>
        <begin position="11"/>
        <end position="71"/>
    </location>
</feature>
<evidence type="ECO:0000256" key="4">
    <source>
        <dbReference type="PROSITE-ProRule" id="PRU00335"/>
    </source>
</evidence>
<protein>
    <submittedName>
        <fullName evidence="6">TetR/AcrR family transcriptional regulator</fullName>
    </submittedName>
</protein>
<evidence type="ECO:0000256" key="1">
    <source>
        <dbReference type="ARBA" id="ARBA00023015"/>
    </source>
</evidence>
<dbReference type="PANTHER" id="PTHR30055">
    <property type="entry name" value="HTH-TYPE TRANSCRIPTIONAL REGULATOR RUTR"/>
    <property type="match status" value="1"/>
</dbReference>
<proteinExistence type="predicted"/>
<dbReference type="EMBL" id="BAABBB010000009">
    <property type="protein sequence ID" value="GAA3533684.1"/>
    <property type="molecule type" value="Genomic_DNA"/>
</dbReference>
<evidence type="ECO:0000256" key="3">
    <source>
        <dbReference type="ARBA" id="ARBA00023163"/>
    </source>
</evidence>
<keyword evidence="7" id="KW-1185">Reference proteome</keyword>
<evidence type="ECO:0000259" key="5">
    <source>
        <dbReference type="PROSITE" id="PS50977"/>
    </source>
</evidence>
<dbReference type="PANTHER" id="PTHR30055:SF234">
    <property type="entry name" value="HTH-TYPE TRANSCRIPTIONAL REGULATOR BETI"/>
    <property type="match status" value="1"/>
</dbReference>
<dbReference type="InterPro" id="IPR023772">
    <property type="entry name" value="DNA-bd_HTH_TetR-type_CS"/>
</dbReference>
<gene>
    <name evidence="6" type="ORF">GCM10022263_22500</name>
</gene>
<comment type="caution">
    <text evidence="6">The sequence shown here is derived from an EMBL/GenBank/DDBJ whole genome shotgun (WGS) entry which is preliminary data.</text>
</comment>
<sequence>MRKAPQQARSREMVERLVTAGRRVLVERGYDAFSTNRVATVAGVSPGSLYQYFPDKAAILEVVIDRYWEEVADRVAASLADRIGEFGPGMVRATTDALLTALEADRELLRVVAEELPVQRNRERRAALERRVRELMTTYLAARPDSSHRPNPAVASWVVVLAIENLAMRWVLDQPEVVTRDQLLDEVLALVGGYLLA</sequence>
<feature type="DNA-binding region" description="H-T-H motif" evidence="4">
    <location>
        <begin position="34"/>
        <end position="53"/>
    </location>
</feature>